<evidence type="ECO:0000313" key="3">
    <source>
        <dbReference type="EMBL" id="AQS56143.1"/>
    </source>
</evidence>
<reference evidence="3 4" key="1">
    <citation type="journal article" date="2015" name="Int. J. Syst. Evol. Microbiol.">
        <title>Novibacillus thermophilus gen. nov., sp. nov., a Gram-staining-negative and moderately thermophilic member of the family Thermoactinomycetaceae.</title>
        <authorList>
            <person name="Yang G."/>
            <person name="Chen J."/>
            <person name="Zhou S."/>
        </authorList>
    </citation>
    <scope>NUCLEOTIDE SEQUENCE [LARGE SCALE GENOMIC DNA]</scope>
    <source>
        <strain evidence="3 4">SG-1</strain>
    </source>
</reference>
<dbReference type="PANTHER" id="PTHR37850:SF2">
    <property type="entry name" value="SAF DOMAIN PROTEIN"/>
    <property type="match status" value="1"/>
</dbReference>
<accession>A0A1U9K812</accession>
<gene>
    <name evidence="3" type="ORF">B0W44_10575</name>
</gene>
<dbReference type="InterPro" id="IPR005106">
    <property type="entry name" value="Asp/hSer_DH_NAD-bd"/>
</dbReference>
<proteinExistence type="predicted"/>
<dbReference type="PANTHER" id="PTHR37850">
    <property type="entry name" value="STRU PROTEIN"/>
    <property type="match status" value="1"/>
</dbReference>
<dbReference type="Proteomes" id="UP000188603">
    <property type="component" value="Chromosome"/>
</dbReference>
<dbReference type="SUPFAM" id="SSF51735">
    <property type="entry name" value="NAD(P)-binding Rossmann-fold domains"/>
    <property type="match status" value="1"/>
</dbReference>
<dbReference type="InterPro" id="IPR048423">
    <property type="entry name" value="DRL_cat"/>
</dbReference>
<dbReference type="KEGG" id="ntr:B0W44_10575"/>
<keyword evidence="4" id="KW-1185">Reference proteome</keyword>
<evidence type="ECO:0000259" key="1">
    <source>
        <dbReference type="Pfam" id="PF03447"/>
    </source>
</evidence>
<dbReference type="OrthoDB" id="9777844at2"/>
<dbReference type="GO" id="GO:0050661">
    <property type="term" value="F:NADP binding"/>
    <property type="evidence" value="ECO:0007669"/>
    <property type="project" value="InterPro"/>
</dbReference>
<dbReference type="InterPro" id="IPR036291">
    <property type="entry name" value="NAD(P)-bd_dom_sf"/>
</dbReference>
<feature type="domain" description="Oxidoreductase DRL-like catalytic" evidence="2">
    <location>
        <begin position="160"/>
        <end position="321"/>
    </location>
</feature>
<feature type="domain" description="Aspartate/homoserine dehydrogenase NAD-binding" evidence="1">
    <location>
        <begin position="24"/>
        <end position="153"/>
    </location>
</feature>
<dbReference type="EMBL" id="CP019699">
    <property type="protein sequence ID" value="AQS56143.1"/>
    <property type="molecule type" value="Genomic_DNA"/>
</dbReference>
<dbReference type="CDD" id="cd11616">
    <property type="entry name" value="SAF_DH_OX_like"/>
    <property type="match status" value="1"/>
</dbReference>
<dbReference type="Pfam" id="PF03447">
    <property type="entry name" value="NAD_binding_3"/>
    <property type="match status" value="1"/>
</dbReference>
<dbReference type="AlphaFoldDB" id="A0A1U9K812"/>
<sequence>MLGMNKWLAKREKDGKPVQVGLVGAGQMGRGMVAQIQQMKGMEVVAVCDIVPENAAAAYLNAGIPADRIERCNRLSQATTAVEKGRWVATEYADIVFNLPMVDVVIDATGVPEIGAKVAYHAILNGKHIVMLNVEADVTVGPILNKLAQSSGVVYSGAAGDEPAAIMELHDFAAAIGFEIIALGKGKNNPMRLDANPDTVKEEAKAKGANPKMLASFQDGTKTMVEMNCVANATGFVPDRAGMHGPSATLEELSRVFTLKEDGGILSRRGVVDYVKGVAPGVFAVVTSEQEEVRREMQYLKMGDGPHFTLYRPFHLTSLETPLSAARAVMLGEPTIAPLGAPVAETVAVAKRDLASGQYLDGIGGYTFYGQLQTLEDAKKANALPVGLIDSRTKLKRDVRQGDVLTYDDVLLNDGSFIVHLRRLQDQVFDVKGDDVL</sequence>
<protein>
    <submittedName>
        <fullName evidence="3">NAD(P)-dependent oxidoreductase</fullName>
    </submittedName>
</protein>
<dbReference type="Gene3D" id="3.40.50.720">
    <property type="entry name" value="NAD(P)-binding Rossmann-like Domain"/>
    <property type="match status" value="1"/>
</dbReference>
<dbReference type="STRING" id="1471761.B0W44_10575"/>
<dbReference type="Pfam" id="PF21135">
    <property type="entry name" value="DRL_cat"/>
    <property type="match status" value="1"/>
</dbReference>
<evidence type="ECO:0000313" key="4">
    <source>
        <dbReference type="Proteomes" id="UP000188603"/>
    </source>
</evidence>
<dbReference type="GO" id="GO:0016491">
    <property type="term" value="F:oxidoreductase activity"/>
    <property type="evidence" value="ECO:0007669"/>
    <property type="project" value="InterPro"/>
</dbReference>
<organism evidence="3 4">
    <name type="scientific">Novibacillus thermophilus</name>
    <dbReference type="NCBI Taxonomy" id="1471761"/>
    <lineage>
        <taxon>Bacteria</taxon>
        <taxon>Bacillati</taxon>
        <taxon>Bacillota</taxon>
        <taxon>Bacilli</taxon>
        <taxon>Bacillales</taxon>
        <taxon>Thermoactinomycetaceae</taxon>
        <taxon>Novibacillus</taxon>
    </lineage>
</organism>
<name>A0A1U9K812_9BACL</name>
<evidence type="ECO:0000259" key="2">
    <source>
        <dbReference type="Pfam" id="PF21135"/>
    </source>
</evidence>